<evidence type="ECO:0000313" key="4">
    <source>
        <dbReference type="EMBL" id="CAF5184233.1"/>
    </source>
</evidence>
<sequence>MFLLATLQYLRNFISVILKFLYLQVAADGYGVSYIIASEDLIFFHISSNKSSPETDSTRFGQRIKQAMEDMRELLERQTSSVDSSKGEKKSLIDSPSADASS</sequence>
<comment type="similarity">
    <text evidence="1">Belongs to the carnitine/choline acetyltransferase family.</text>
</comment>
<dbReference type="GO" id="GO:0009437">
    <property type="term" value="P:carnitine metabolic process"/>
    <property type="evidence" value="ECO:0007669"/>
    <property type="project" value="TreeGrafter"/>
</dbReference>
<dbReference type="Proteomes" id="UP000676336">
    <property type="component" value="Unassembled WGS sequence"/>
</dbReference>
<accession>A0A8S3HQ50</accession>
<dbReference type="Pfam" id="PF00755">
    <property type="entry name" value="Carn_acyltransf"/>
    <property type="match status" value="1"/>
</dbReference>
<dbReference type="InterPro" id="IPR000542">
    <property type="entry name" value="Carn_acyl_trans"/>
</dbReference>
<name>A0A8S3HQ50_9BILA</name>
<dbReference type="PANTHER" id="PTHR22589:SF31">
    <property type="entry name" value="CARNITINE O-PALMITOYLTRANSFERASE"/>
    <property type="match status" value="1"/>
</dbReference>
<feature type="region of interest" description="Disordered" evidence="2">
    <location>
        <begin position="76"/>
        <end position="102"/>
    </location>
</feature>
<dbReference type="InterPro" id="IPR023213">
    <property type="entry name" value="CAT-like_dom_sf"/>
</dbReference>
<dbReference type="InterPro" id="IPR039551">
    <property type="entry name" value="Cho/carn_acyl_trans"/>
</dbReference>
<evidence type="ECO:0000256" key="1">
    <source>
        <dbReference type="ARBA" id="ARBA00005232"/>
    </source>
</evidence>
<evidence type="ECO:0000313" key="5">
    <source>
        <dbReference type="Proteomes" id="UP000676336"/>
    </source>
</evidence>
<comment type="caution">
    <text evidence="4">The sequence shown here is derived from an EMBL/GenBank/DDBJ whole genome shotgun (WGS) entry which is preliminary data.</text>
</comment>
<dbReference type="PANTHER" id="PTHR22589">
    <property type="entry name" value="CARNITINE O-ACYLTRANSFERASE"/>
    <property type="match status" value="1"/>
</dbReference>
<evidence type="ECO:0000256" key="2">
    <source>
        <dbReference type="SAM" id="MobiDB-lite"/>
    </source>
</evidence>
<dbReference type="SUPFAM" id="SSF52777">
    <property type="entry name" value="CoA-dependent acyltransferases"/>
    <property type="match status" value="1"/>
</dbReference>
<dbReference type="AlphaFoldDB" id="A0A8S3HQ50"/>
<dbReference type="GO" id="GO:0005739">
    <property type="term" value="C:mitochondrion"/>
    <property type="evidence" value="ECO:0007669"/>
    <property type="project" value="TreeGrafter"/>
</dbReference>
<reference evidence="4" key="1">
    <citation type="submission" date="2021-02" db="EMBL/GenBank/DDBJ databases">
        <authorList>
            <person name="Nowell W R."/>
        </authorList>
    </citation>
    <scope>NUCLEOTIDE SEQUENCE</scope>
</reference>
<dbReference type="GO" id="GO:0004095">
    <property type="term" value="F:carnitine O-palmitoyltransferase activity"/>
    <property type="evidence" value="ECO:0007669"/>
    <property type="project" value="TreeGrafter"/>
</dbReference>
<proteinExistence type="inferred from homology"/>
<dbReference type="GO" id="GO:0006631">
    <property type="term" value="P:fatty acid metabolic process"/>
    <property type="evidence" value="ECO:0007669"/>
    <property type="project" value="TreeGrafter"/>
</dbReference>
<feature type="domain" description="Choline/carnitine acyltransferase" evidence="3">
    <location>
        <begin position="20"/>
        <end position="66"/>
    </location>
</feature>
<organism evidence="4 5">
    <name type="scientific">Rotaria magnacalcarata</name>
    <dbReference type="NCBI Taxonomy" id="392030"/>
    <lineage>
        <taxon>Eukaryota</taxon>
        <taxon>Metazoa</taxon>
        <taxon>Spiralia</taxon>
        <taxon>Gnathifera</taxon>
        <taxon>Rotifera</taxon>
        <taxon>Eurotatoria</taxon>
        <taxon>Bdelloidea</taxon>
        <taxon>Philodinida</taxon>
        <taxon>Philodinidae</taxon>
        <taxon>Rotaria</taxon>
    </lineage>
</organism>
<dbReference type="EMBL" id="CAJOBI010320439">
    <property type="protein sequence ID" value="CAF5184233.1"/>
    <property type="molecule type" value="Genomic_DNA"/>
</dbReference>
<dbReference type="Gene3D" id="3.30.559.10">
    <property type="entry name" value="Chloramphenicol acetyltransferase-like domain"/>
    <property type="match status" value="1"/>
</dbReference>
<evidence type="ECO:0000259" key="3">
    <source>
        <dbReference type="Pfam" id="PF00755"/>
    </source>
</evidence>
<protein>
    <recommendedName>
        <fullName evidence="3">Choline/carnitine acyltransferase domain-containing protein</fullName>
    </recommendedName>
</protein>
<gene>
    <name evidence="4" type="ORF">SMN809_LOCUS69917</name>
</gene>